<dbReference type="Pfam" id="PF00550">
    <property type="entry name" value="PP-binding"/>
    <property type="match status" value="1"/>
</dbReference>
<dbReference type="GO" id="GO:0005829">
    <property type="term" value="C:cytosol"/>
    <property type="evidence" value="ECO:0007669"/>
    <property type="project" value="TreeGrafter"/>
</dbReference>
<organism evidence="5 6">
    <name type="scientific">Blastomonas natatoria</name>
    <dbReference type="NCBI Taxonomy" id="34015"/>
    <lineage>
        <taxon>Bacteria</taxon>
        <taxon>Pseudomonadati</taxon>
        <taxon>Pseudomonadota</taxon>
        <taxon>Alphaproteobacteria</taxon>
        <taxon>Sphingomonadales</taxon>
        <taxon>Sphingomonadaceae</taxon>
        <taxon>Blastomonas</taxon>
    </lineage>
</organism>
<dbReference type="GO" id="GO:0000035">
    <property type="term" value="F:acyl binding"/>
    <property type="evidence" value="ECO:0007669"/>
    <property type="project" value="TreeGrafter"/>
</dbReference>
<evidence type="ECO:0000259" key="4">
    <source>
        <dbReference type="PROSITE" id="PS50075"/>
    </source>
</evidence>
<keyword evidence="3" id="KW-0275">Fatty acid biosynthesis</keyword>
<dbReference type="SUPFAM" id="SSF47336">
    <property type="entry name" value="ACP-like"/>
    <property type="match status" value="1"/>
</dbReference>
<comment type="similarity">
    <text evidence="3">Belongs to the acyl carrier protein (ACP) family.</text>
</comment>
<evidence type="ECO:0000256" key="1">
    <source>
        <dbReference type="ARBA" id="ARBA00022450"/>
    </source>
</evidence>
<comment type="pathway">
    <text evidence="3">Lipid metabolism; fatty acid biosynthesis.</text>
</comment>
<gene>
    <name evidence="3" type="primary">acpP</name>
    <name evidence="5" type="ORF">C7451_1239</name>
</gene>
<dbReference type="InterPro" id="IPR009081">
    <property type="entry name" value="PP-bd_ACP"/>
</dbReference>
<dbReference type="PROSITE" id="PS50075">
    <property type="entry name" value="CARRIER"/>
    <property type="match status" value="1"/>
</dbReference>
<dbReference type="GO" id="GO:0000036">
    <property type="term" value="F:acyl carrier activity"/>
    <property type="evidence" value="ECO:0007669"/>
    <property type="project" value="UniProtKB-UniRule"/>
</dbReference>
<comment type="caution">
    <text evidence="5">The sequence shown here is derived from an EMBL/GenBank/DDBJ whole genome shotgun (WGS) entry which is preliminary data.</text>
</comment>
<name>A0A2V3UNG8_9SPHN</name>
<keyword evidence="6" id="KW-1185">Reference proteome</keyword>
<dbReference type="PANTHER" id="PTHR20863:SF76">
    <property type="entry name" value="CARRIER DOMAIN-CONTAINING PROTEIN"/>
    <property type="match status" value="1"/>
</dbReference>
<dbReference type="Gene3D" id="1.10.1200.10">
    <property type="entry name" value="ACP-like"/>
    <property type="match status" value="1"/>
</dbReference>
<dbReference type="HAMAP" id="MF_01217">
    <property type="entry name" value="Acyl_carrier"/>
    <property type="match status" value="1"/>
</dbReference>
<dbReference type="AlphaFoldDB" id="A0A2V3UNG8"/>
<feature type="domain" description="Carrier" evidence="4">
    <location>
        <begin position="4"/>
        <end position="80"/>
    </location>
</feature>
<dbReference type="OrthoDB" id="9804551at2"/>
<keyword evidence="3" id="KW-0963">Cytoplasm</keyword>
<keyword evidence="1 3" id="KW-0596">Phosphopantetheine</keyword>
<dbReference type="InterPro" id="IPR003231">
    <property type="entry name" value="ACP"/>
</dbReference>
<dbReference type="GO" id="GO:0009245">
    <property type="term" value="P:lipid A biosynthetic process"/>
    <property type="evidence" value="ECO:0007669"/>
    <property type="project" value="TreeGrafter"/>
</dbReference>
<dbReference type="EMBL" id="QJJM01000023">
    <property type="protein sequence ID" value="PXW67873.1"/>
    <property type="molecule type" value="Genomic_DNA"/>
</dbReference>
<comment type="PTM">
    <text evidence="3">4'-phosphopantetheine is transferred from CoA to a specific serine of apo-ACP by AcpS. This modification is essential for activity because fatty acids are bound in thioester linkage to the sulfhydryl of the prosthetic group.</text>
</comment>
<sequence length="84" mass="9065">MTQQSIEARVAKILADQFGKLDPATVTPELNLRDDMRADSLDGVEIALALEEEFDVQISDDECEACTTVGELQQLLVKLTGGAA</sequence>
<proteinExistence type="inferred from homology"/>
<dbReference type="InterPro" id="IPR036736">
    <property type="entry name" value="ACP-like_sf"/>
</dbReference>
<dbReference type="PANTHER" id="PTHR20863">
    <property type="entry name" value="ACYL CARRIER PROTEIN"/>
    <property type="match status" value="1"/>
</dbReference>
<evidence type="ECO:0000313" key="6">
    <source>
        <dbReference type="Proteomes" id="UP000248014"/>
    </source>
</evidence>
<reference evidence="5 6" key="1">
    <citation type="submission" date="2018-05" db="EMBL/GenBank/DDBJ databases">
        <title>Genomic Encyclopedia of Type Strains, Phase IV (KMG-IV): sequencing the most valuable type-strain genomes for metagenomic binning, comparative biology and taxonomic classification.</title>
        <authorList>
            <person name="Goeker M."/>
        </authorList>
    </citation>
    <scope>NUCLEOTIDE SEQUENCE [LARGE SCALE GENOMIC DNA]</scope>
    <source>
        <strain evidence="5 6">DSM 3183</strain>
    </source>
</reference>
<keyword evidence="2 3" id="KW-0597">Phosphoprotein</keyword>
<protein>
    <recommendedName>
        <fullName evidence="3">Acyl carrier protein</fullName>
        <shortName evidence="3">ACP</shortName>
    </recommendedName>
</protein>
<dbReference type="UniPathway" id="UPA00094"/>
<feature type="modified residue" description="O-(pantetheine 4'-phosphoryl)serine" evidence="3">
    <location>
        <position position="40"/>
    </location>
</feature>
<comment type="function">
    <text evidence="3">Carrier of the growing fatty acid chain in fatty acid biosynthesis.</text>
</comment>
<accession>A0A2V3UNG8</accession>
<comment type="subcellular location">
    <subcellularLocation>
        <location evidence="3">Cytoplasm</location>
    </subcellularLocation>
</comment>
<keyword evidence="3" id="KW-0444">Lipid biosynthesis</keyword>
<dbReference type="RefSeq" id="WP_110300355.1">
    <property type="nucleotide sequence ID" value="NZ_QJJM01000023.1"/>
</dbReference>
<evidence type="ECO:0000313" key="5">
    <source>
        <dbReference type="EMBL" id="PXW67873.1"/>
    </source>
</evidence>
<evidence type="ECO:0000256" key="3">
    <source>
        <dbReference type="HAMAP-Rule" id="MF_01217"/>
    </source>
</evidence>
<keyword evidence="3" id="KW-0276">Fatty acid metabolism</keyword>
<keyword evidence="3" id="KW-0443">Lipid metabolism</keyword>
<evidence type="ECO:0000256" key="2">
    <source>
        <dbReference type="ARBA" id="ARBA00022553"/>
    </source>
</evidence>
<dbReference type="Proteomes" id="UP000248014">
    <property type="component" value="Unassembled WGS sequence"/>
</dbReference>
<dbReference type="GO" id="GO:0016020">
    <property type="term" value="C:membrane"/>
    <property type="evidence" value="ECO:0007669"/>
    <property type="project" value="GOC"/>
</dbReference>